<proteinExistence type="predicted"/>
<protein>
    <submittedName>
        <fullName evidence="1">Uncharacterized protein</fullName>
    </submittedName>
</protein>
<accession>A0A8J3QJK3</accession>
<dbReference type="EMBL" id="BONY01000090">
    <property type="protein sequence ID" value="GIH10326.1"/>
    <property type="molecule type" value="Genomic_DNA"/>
</dbReference>
<sequence length="118" mass="13780">MEWVRCWRVTVEFRDELMSSPRTRRYQREVSTAEEIRALIDRARKHPHFIRHTEESVRVLDGKEPTDCPCGAQYNMIGDPGRGVRRWRPCTCGGHFVYTCQACRLVVVDPSVLFDCHG</sequence>
<dbReference type="Proteomes" id="UP000612899">
    <property type="component" value="Unassembled WGS sequence"/>
</dbReference>
<comment type="caution">
    <text evidence="1">The sequence shown here is derived from an EMBL/GenBank/DDBJ whole genome shotgun (WGS) entry which is preliminary data.</text>
</comment>
<name>A0A8J3QJK3_9ACTN</name>
<keyword evidence="2" id="KW-1185">Reference proteome</keyword>
<evidence type="ECO:0000313" key="1">
    <source>
        <dbReference type="EMBL" id="GIH10326.1"/>
    </source>
</evidence>
<gene>
    <name evidence="1" type="ORF">Rhe02_83930</name>
</gene>
<evidence type="ECO:0000313" key="2">
    <source>
        <dbReference type="Proteomes" id="UP000612899"/>
    </source>
</evidence>
<dbReference type="AlphaFoldDB" id="A0A8J3QJK3"/>
<reference evidence="1" key="1">
    <citation type="submission" date="2021-01" db="EMBL/GenBank/DDBJ databases">
        <title>Whole genome shotgun sequence of Rhizocola hellebori NBRC 109834.</title>
        <authorList>
            <person name="Komaki H."/>
            <person name="Tamura T."/>
        </authorList>
    </citation>
    <scope>NUCLEOTIDE SEQUENCE</scope>
    <source>
        <strain evidence="1">NBRC 109834</strain>
    </source>
</reference>
<organism evidence="1 2">
    <name type="scientific">Rhizocola hellebori</name>
    <dbReference type="NCBI Taxonomy" id="1392758"/>
    <lineage>
        <taxon>Bacteria</taxon>
        <taxon>Bacillati</taxon>
        <taxon>Actinomycetota</taxon>
        <taxon>Actinomycetes</taxon>
        <taxon>Micromonosporales</taxon>
        <taxon>Micromonosporaceae</taxon>
        <taxon>Rhizocola</taxon>
    </lineage>
</organism>